<feature type="region of interest" description="Disordered" evidence="2">
    <location>
        <begin position="160"/>
        <end position="188"/>
    </location>
</feature>
<sequence length="188" mass="21357">MFKRDGFIVDDDEDEEEEMRKKESMIVNNVGAYDGVKAESGEALNCLSREHDEVVLTRHSMDGVLNRHDQLMKQFEELHRQKDEKKQLLLLELEATRSQVQSSEAKIHRLWTRPNTFCKQPRTSQGCVSALVVTHMRLQHQGQDAAARTCSHIAVVTPIRSTTRSETPSSDCTRSPDDISTNGFSSKN</sequence>
<evidence type="ECO:0000313" key="4">
    <source>
        <dbReference type="Proteomes" id="UP000250235"/>
    </source>
</evidence>
<dbReference type="EMBL" id="KV013950">
    <property type="protein sequence ID" value="KZV23132.1"/>
    <property type="molecule type" value="Genomic_DNA"/>
</dbReference>
<gene>
    <name evidence="3" type="ORF">F511_28445</name>
</gene>
<dbReference type="AlphaFoldDB" id="A0A2Z7AV89"/>
<feature type="compositionally biased region" description="Acidic residues" evidence="2">
    <location>
        <begin position="8"/>
        <end position="17"/>
    </location>
</feature>
<dbReference type="Proteomes" id="UP000250235">
    <property type="component" value="Unassembled WGS sequence"/>
</dbReference>
<keyword evidence="1" id="KW-0175">Coiled coil</keyword>
<evidence type="ECO:0000256" key="2">
    <source>
        <dbReference type="SAM" id="MobiDB-lite"/>
    </source>
</evidence>
<feature type="coiled-coil region" evidence="1">
    <location>
        <begin position="61"/>
        <end position="88"/>
    </location>
</feature>
<protein>
    <submittedName>
        <fullName evidence="3">Uncharacterized protein</fullName>
    </submittedName>
</protein>
<accession>A0A2Z7AV89</accession>
<evidence type="ECO:0000313" key="3">
    <source>
        <dbReference type="EMBL" id="KZV23132.1"/>
    </source>
</evidence>
<proteinExistence type="predicted"/>
<organism evidence="3 4">
    <name type="scientific">Dorcoceras hygrometricum</name>
    <dbReference type="NCBI Taxonomy" id="472368"/>
    <lineage>
        <taxon>Eukaryota</taxon>
        <taxon>Viridiplantae</taxon>
        <taxon>Streptophyta</taxon>
        <taxon>Embryophyta</taxon>
        <taxon>Tracheophyta</taxon>
        <taxon>Spermatophyta</taxon>
        <taxon>Magnoliopsida</taxon>
        <taxon>eudicotyledons</taxon>
        <taxon>Gunneridae</taxon>
        <taxon>Pentapetalae</taxon>
        <taxon>asterids</taxon>
        <taxon>lamiids</taxon>
        <taxon>Lamiales</taxon>
        <taxon>Gesneriaceae</taxon>
        <taxon>Didymocarpoideae</taxon>
        <taxon>Trichosporeae</taxon>
        <taxon>Loxocarpinae</taxon>
        <taxon>Dorcoceras</taxon>
    </lineage>
</organism>
<feature type="region of interest" description="Disordered" evidence="2">
    <location>
        <begin position="1"/>
        <end position="22"/>
    </location>
</feature>
<keyword evidence="4" id="KW-1185">Reference proteome</keyword>
<name>A0A2Z7AV89_9LAMI</name>
<evidence type="ECO:0000256" key="1">
    <source>
        <dbReference type="SAM" id="Coils"/>
    </source>
</evidence>
<reference evidence="3 4" key="1">
    <citation type="journal article" date="2015" name="Proc. Natl. Acad. Sci. U.S.A.">
        <title>The resurrection genome of Boea hygrometrica: A blueprint for survival of dehydration.</title>
        <authorList>
            <person name="Xiao L."/>
            <person name="Yang G."/>
            <person name="Zhang L."/>
            <person name="Yang X."/>
            <person name="Zhao S."/>
            <person name="Ji Z."/>
            <person name="Zhou Q."/>
            <person name="Hu M."/>
            <person name="Wang Y."/>
            <person name="Chen M."/>
            <person name="Xu Y."/>
            <person name="Jin H."/>
            <person name="Xiao X."/>
            <person name="Hu G."/>
            <person name="Bao F."/>
            <person name="Hu Y."/>
            <person name="Wan P."/>
            <person name="Li L."/>
            <person name="Deng X."/>
            <person name="Kuang T."/>
            <person name="Xiang C."/>
            <person name="Zhu J.K."/>
            <person name="Oliver M.J."/>
            <person name="He Y."/>
        </authorList>
    </citation>
    <scope>NUCLEOTIDE SEQUENCE [LARGE SCALE GENOMIC DNA]</scope>
    <source>
        <strain evidence="4">cv. XS01</strain>
    </source>
</reference>